<dbReference type="OrthoDB" id="127395at2"/>
<name>A0A5C6UKD4_9SPHN</name>
<dbReference type="Gene3D" id="1.50.10.10">
    <property type="match status" value="1"/>
</dbReference>
<comment type="caution">
    <text evidence="1">The sequence shown here is derived from an EMBL/GenBank/DDBJ whole genome shotgun (WGS) entry which is preliminary data.</text>
</comment>
<dbReference type="Proteomes" id="UP000321250">
    <property type="component" value="Unassembled WGS sequence"/>
</dbReference>
<dbReference type="EMBL" id="VOQR01000001">
    <property type="protein sequence ID" value="TXC72671.1"/>
    <property type="molecule type" value="Genomic_DNA"/>
</dbReference>
<sequence length="731" mass="80026">MPAAAQRIDRHALVSRHDPRFTTLDPHAPVMLGNGELGFTADITGLQTFADRYSSMAPLLTMSQRVWHSFPNPRGYTEKDGLQMVAVPGRGAQPYAYMKSWADGDANPAFGWLRANPHRISLARLSLVSGGSAVRFADIAATDQRLDMWTGTLTSRFTYRGVAVTVVTRVISGRDAVAVEITSPLVARGELGLAVGYPGVAPAINPDPSSWTPRAGEATRIVSRAPGAWRIERTLDATRYWSTIAANGTVSTATDGRFLVQGDKAQSLRAIVTFDQTADAPAAPAFDTVAAAVAAQWRSFWSDGAAVDFTGSTDPRAPELERRVVLSQYLSAINGAGSLPPQEEGLFSNSWFGKFHLEMHPWHQAWQALWGHPALLERSLAWYIRTLPAARAEAARHRVTGAWWPKMVGPEGRNSPSLISPFLMWQQPHPILLAELTWRARRDPAVLERYGEIVEQTATLLASWPLDRNGRLDLGPPIIPAQENYDPLTTRNPTFEVEYFRWAIGVAQDWRERRGLARRADWDRAIARIAPPAMRDGVYLPAESVPDFWKTAASDLCRGHADAPSCANRDHPSFLMAYGFIPGARIDPAAMRRTFEAMERNWDVRQTWGWDFPMIAMTAARLGERDKAVDWLFADRKNNQWGPTGMTPRVHVEAHAAELVPKSAGAGGAALAANPDGPGYARAAETYFPSNGALLFAVGMMAGGWDGSTGSAPGFPAKGWRVRSEGLAPTP</sequence>
<dbReference type="InterPro" id="IPR008928">
    <property type="entry name" value="6-hairpin_glycosidase_sf"/>
</dbReference>
<keyword evidence="2" id="KW-1185">Reference proteome</keyword>
<organism evidence="1 2">
    <name type="scientific">Sphingomonas ginsenosidivorax</name>
    <dbReference type="NCBI Taxonomy" id="862135"/>
    <lineage>
        <taxon>Bacteria</taxon>
        <taxon>Pseudomonadati</taxon>
        <taxon>Pseudomonadota</taxon>
        <taxon>Alphaproteobacteria</taxon>
        <taxon>Sphingomonadales</taxon>
        <taxon>Sphingomonadaceae</taxon>
        <taxon>Sphingomonas</taxon>
    </lineage>
</organism>
<evidence type="ECO:0000313" key="1">
    <source>
        <dbReference type="EMBL" id="TXC72671.1"/>
    </source>
</evidence>
<dbReference type="InterPro" id="IPR012341">
    <property type="entry name" value="6hp_glycosidase-like_sf"/>
</dbReference>
<dbReference type="GO" id="GO:0005975">
    <property type="term" value="P:carbohydrate metabolic process"/>
    <property type="evidence" value="ECO:0007669"/>
    <property type="project" value="InterPro"/>
</dbReference>
<gene>
    <name evidence="1" type="ORF">FSB78_00815</name>
</gene>
<evidence type="ECO:0008006" key="3">
    <source>
        <dbReference type="Google" id="ProtNLM"/>
    </source>
</evidence>
<reference evidence="1 2" key="1">
    <citation type="journal article" date="2013" name="Antonie Van Leeuwenhoek">
        <title>Sphingomonas ginsenosidivorax sp. nov., with the ability to transform ginsenosides.</title>
        <authorList>
            <person name="Jin X.F."/>
            <person name="Kim J.K."/>
            <person name="Liu Q.M."/>
            <person name="Kang M.S."/>
            <person name="He D."/>
            <person name="Jin F.X."/>
            <person name="Kim S.C."/>
            <person name="Im W.T."/>
        </authorList>
    </citation>
    <scope>NUCLEOTIDE SEQUENCE [LARGE SCALE GENOMIC DNA]</scope>
    <source>
        <strain evidence="1 2">KHI67</strain>
    </source>
</reference>
<proteinExistence type="predicted"/>
<dbReference type="AlphaFoldDB" id="A0A5C6UKD4"/>
<protein>
    <recommendedName>
        <fullName evidence="3">Glycoside hydrolase family 65</fullName>
    </recommendedName>
</protein>
<accession>A0A5C6UKD4</accession>
<evidence type="ECO:0000313" key="2">
    <source>
        <dbReference type="Proteomes" id="UP000321250"/>
    </source>
</evidence>
<dbReference type="SUPFAM" id="SSF48208">
    <property type="entry name" value="Six-hairpin glycosidases"/>
    <property type="match status" value="1"/>
</dbReference>